<gene>
    <name evidence="1" type="ORF">OB236_30310</name>
</gene>
<accession>A0ABT2UP51</accession>
<dbReference type="Proteomes" id="UP001652445">
    <property type="component" value="Unassembled WGS sequence"/>
</dbReference>
<dbReference type="InterPro" id="IPR024291">
    <property type="entry name" value="DUF3829"/>
</dbReference>
<organism evidence="1 2">
    <name type="scientific">Paenibacillus baimaensis</name>
    <dbReference type="NCBI Taxonomy" id="2982185"/>
    <lineage>
        <taxon>Bacteria</taxon>
        <taxon>Bacillati</taxon>
        <taxon>Bacillota</taxon>
        <taxon>Bacilli</taxon>
        <taxon>Bacillales</taxon>
        <taxon>Paenibacillaceae</taxon>
        <taxon>Paenibacillus</taxon>
    </lineage>
</organism>
<evidence type="ECO:0000313" key="1">
    <source>
        <dbReference type="EMBL" id="MCU6796426.1"/>
    </source>
</evidence>
<reference evidence="1 2" key="1">
    <citation type="submission" date="2022-09" db="EMBL/GenBank/DDBJ databases">
        <authorList>
            <person name="Han X.L."/>
            <person name="Wang Q."/>
            <person name="Lu T."/>
        </authorList>
    </citation>
    <scope>NUCLEOTIDE SEQUENCE [LARGE SCALE GENOMIC DNA]</scope>
    <source>
        <strain evidence="1 2">WQ 127069</strain>
    </source>
</reference>
<protein>
    <submittedName>
        <fullName evidence="1">YiiG family protein</fullName>
    </submittedName>
</protein>
<dbReference type="EMBL" id="JAOQIO010000103">
    <property type="protein sequence ID" value="MCU6796426.1"/>
    <property type="molecule type" value="Genomic_DNA"/>
</dbReference>
<evidence type="ECO:0000313" key="2">
    <source>
        <dbReference type="Proteomes" id="UP001652445"/>
    </source>
</evidence>
<sequence>MLMVLSMCVLLAIVLSSCGGKLMKGVKEAAGSMSTANEVKDTEKYNAYIALSNYITQWLDNMFTSYFKEFGVDEEIVIKKNFNGFNTFPVLKGHQDDLDKALNYASQKPAYPATDDSVKALAPKMKQLLVTMDEAQSYYKAKSYSDDQFAKGKELHRQIVAQYGEFTDLADTFFAEFVVITAQKKQEDLEALKKEDQLIRYHAMSIVLKSQEIQKVFYAADIDDDNILDLDVNVYIEKYNQLTEHINKFMEYSKDQDRIKKEKISITPVFTLNLEQVKVAATDLKEILEKKDTTINSTTKGKVTTGGKKVPLKEYSKKVSNLTSSYNTMIGLQTTK</sequence>
<comment type="caution">
    <text evidence="1">The sequence shown here is derived from an EMBL/GenBank/DDBJ whole genome shotgun (WGS) entry which is preliminary data.</text>
</comment>
<proteinExistence type="predicted"/>
<keyword evidence="2" id="KW-1185">Reference proteome</keyword>
<dbReference type="RefSeq" id="WP_262687336.1">
    <property type="nucleotide sequence ID" value="NZ_JAOQIO010000103.1"/>
</dbReference>
<dbReference type="Pfam" id="PF12889">
    <property type="entry name" value="DUF3829"/>
    <property type="match status" value="1"/>
</dbReference>
<name>A0ABT2UP51_9BACL</name>